<name>A0A7C9RB93_9HYPH</name>
<dbReference type="Pfam" id="PF10986">
    <property type="entry name" value="ZrgA"/>
    <property type="match status" value="1"/>
</dbReference>
<feature type="chain" id="PRO_5028834280" evidence="1">
    <location>
        <begin position="25"/>
        <end position="193"/>
    </location>
</feature>
<proteinExistence type="predicted"/>
<evidence type="ECO:0000313" key="2">
    <source>
        <dbReference type="EMBL" id="NGN44734.1"/>
    </source>
</evidence>
<dbReference type="Proteomes" id="UP000481252">
    <property type="component" value="Unassembled WGS sequence"/>
</dbReference>
<gene>
    <name evidence="2" type="ORF">G6N74_27130</name>
</gene>
<protein>
    <submittedName>
        <fullName evidence="2">DUF2796 domain-containing protein</fullName>
    </submittedName>
</protein>
<keyword evidence="3" id="KW-1185">Reference proteome</keyword>
<reference evidence="2 3" key="1">
    <citation type="submission" date="2020-02" db="EMBL/GenBank/DDBJ databases">
        <title>Genome sequence of the type strain CGMCC 1.15528 of Mesorhizobium zhangyense.</title>
        <authorList>
            <person name="Gao J."/>
            <person name="Sun J."/>
        </authorList>
    </citation>
    <scope>NUCLEOTIDE SEQUENCE [LARGE SCALE GENOMIC DNA]</scope>
    <source>
        <strain evidence="2 3">CGMCC 1.15528</strain>
    </source>
</reference>
<evidence type="ECO:0000256" key="1">
    <source>
        <dbReference type="SAM" id="SignalP"/>
    </source>
</evidence>
<dbReference type="AlphaFoldDB" id="A0A7C9RB93"/>
<keyword evidence="1" id="KW-0732">Signal</keyword>
<accession>A0A7C9RB93</accession>
<evidence type="ECO:0000313" key="3">
    <source>
        <dbReference type="Proteomes" id="UP000481252"/>
    </source>
</evidence>
<comment type="caution">
    <text evidence="2">The sequence shown here is derived from an EMBL/GenBank/DDBJ whole genome shotgun (WGS) entry which is preliminary data.</text>
</comment>
<dbReference type="RefSeq" id="WP_165121116.1">
    <property type="nucleotide sequence ID" value="NZ_JAAKZG010000019.1"/>
</dbReference>
<organism evidence="2 3">
    <name type="scientific">Mesorhizobium zhangyense</name>
    <dbReference type="NCBI Taxonomy" id="1776730"/>
    <lineage>
        <taxon>Bacteria</taxon>
        <taxon>Pseudomonadati</taxon>
        <taxon>Pseudomonadota</taxon>
        <taxon>Alphaproteobacteria</taxon>
        <taxon>Hyphomicrobiales</taxon>
        <taxon>Phyllobacteriaceae</taxon>
        <taxon>Mesorhizobium</taxon>
    </lineage>
</organism>
<dbReference type="InterPro" id="IPR021253">
    <property type="entry name" value="ZrgA-like"/>
</dbReference>
<dbReference type="EMBL" id="JAAKZG010000019">
    <property type="protein sequence ID" value="NGN44734.1"/>
    <property type="molecule type" value="Genomic_DNA"/>
</dbReference>
<sequence>MGMHHHAGVFLAAGMLIVASAAHAAEESRELGPHVHGRGTLSIAIETNDVQMEFSAPGMDIVGFEHEAGTARQKKAVQAALADLREPLKLFALPDHAECTVTSADVTLIAGDREDRGAAVEADEAAETDEHEGGHAEFRATYALTCGDASQITSMDFPYFDRFRDAEGLDVTIVDANGETAFEVSREARRVER</sequence>
<feature type="signal peptide" evidence="1">
    <location>
        <begin position="1"/>
        <end position="24"/>
    </location>
</feature>